<dbReference type="EMBL" id="JANPWB010000004">
    <property type="protein sequence ID" value="KAJ1194144.1"/>
    <property type="molecule type" value="Genomic_DNA"/>
</dbReference>
<gene>
    <name evidence="1" type="ORF">NDU88_003439</name>
</gene>
<organism evidence="1 2">
    <name type="scientific">Pleurodeles waltl</name>
    <name type="common">Iberian ribbed newt</name>
    <dbReference type="NCBI Taxonomy" id="8319"/>
    <lineage>
        <taxon>Eukaryota</taxon>
        <taxon>Metazoa</taxon>
        <taxon>Chordata</taxon>
        <taxon>Craniata</taxon>
        <taxon>Vertebrata</taxon>
        <taxon>Euteleostomi</taxon>
        <taxon>Amphibia</taxon>
        <taxon>Batrachia</taxon>
        <taxon>Caudata</taxon>
        <taxon>Salamandroidea</taxon>
        <taxon>Salamandridae</taxon>
        <taxon>Pleurodelinae</taxon>
        <taxon>Pleurodeles</taxon>
    </lineage>
</organism>
<sequence length="110" mass="12388">MPLVFSMGTAESITHPLRQNRRSFEVLLYFRSDDATSAPRARAACCGSMQGHLRNESVFYFFPRRAAKECSLLLRKAHARGTVEGRRIALSHRNIRSGCPHTICNVLSKP</sequence>
<name>A0AAV7V0J8_PLEWA</name>
<dbReference type="Proteomes" id="UP001066276">
    <property type="component" value="Chromosome 2_2"/>
</dbReference>
<proteinExistence type="predicted"/>
<reference evidence="1" key="1">
    <citation type="journal article" date="2022" name="bioRxiv">
        <title>Sequencing and chromosome-scale assembly of the giantPleurodeles waltlgenome.</title>
        <authorList>
            <person name="Brown T."/>
            <person name="Elewa A."/>
            <person name="Iarovenko S."/>
            <person name="Subramanian E."/>
            <person name="Araus A.J."/>
            <person name="Petzold A."/>
            <person name="Susuki M."/>
            <person name="Suzuki K.-i.T."/>
            <person name="Hayashi T."/>
            <person name="Toyoda A."/>
            <person name="Oliveira C."/>
            <person name="Osipova E."/>
            <person name="Leigh N.D."/>
            <person name="Simon A."/>
            <person name="Yun M.H."/>
        </authorList>
    </citation>
    <scope>NUCLEOTIDE SEQUENCE</scope>
    <source>
        <strain evidence="1">20211129_DDA</strain>
        <tissue evidence="1">Liver</tissue>
    </source>
</reference>
<protein>
    <submittedName>
        <fullName evidence="1">Uncharacterized protein</fullName>
    </submittedName>
</protein>
<keyword evidence="2" id="KW-1185">Reference proteome</keyword>
<evidence type="ECO:0000313" key="2">
    <source>
        <dbReference type="Proteomes" id="UP001066276"/>
    </source>
</evidence>
<comment type="caution">
    <text evidence="1">The sequence shown here is derived from an EMBL/GenBank/DDBJ whole genome shotgun (WGS) entry which is preliminary data.</text>
</comment>
<evidence type="ECO:0000313" key="1">
    <source>
        <dbReference type="EMBL" id="KAJ1194144.1"/>
    </source>
</evidence>
<accession>A0AAV7V0J8</accession>
<dbReference type="AlphaFoldDB" id="A0AAV7V0J8"/>